<keyword evidence="2" id="KW-0812">Transmembrane</keyword>
<feature type="compositionally biased region" description="Basic residues" evidence="1">
    <location>
        <begin position="15"/>
        <end position="24"/>
    </location>
</feature>
<gene>
    <name evidence="3" type="ORF">D1781_10880</name>
</gene>
<reference evidence="4" key="1">
    <citation type="submission" date="2018-09" db="EMBL/GenBank/DDBJ databases">
        <authorList>
            <person name="Kim I."/>
        </authorList>
    </citation>
    <scope>NUCLEOTIDE SEQUENCE [LARGE SCALE GENOMIC DNA]</scope>
    <source>
        <strain evidence="4">DD4a</strain>
    </source>
</reference>
<feature type="transmembrane region" description="Helical" evidence="2">
    <location>
        <begin position="102"/>
        <end position="120"/>
    </location>
</feature>
<keyword evidence="2" id="KW-1133">Transmembrane helix</keyword>
<evidence type="ECO:0000313" key="4">
    <source>
        <dbReference type="Proteomes" id="UP000265742"/>
    </source>
</evidence>
<evidence type="ECO:0000256" key="2">
    <source>
        <dbReference type="SAM" id="Phobius"/>
    </source>
</evidence>
<dbReference type="InterPro" id="IPR019051">
    <property type="entry name" value="Trp_biosyn_TM_oprn/chp"/>
</dbReference>
<dbReference type="EMBL" id="QXTG01000002">
    <property type="protein sequence ID" value="RIX28004.1"/>
    <property type="molecule type" value="Genomic_DNA"/>
</dbReference>
<evidence type="ECO:0000313" key="3">
    <source>
        <dbReference type="EMBL" id="RIX28004.1"/>
    </source>
</evidence>
<accession>A0A3A1U4V6</accession>
<keyword evidence="4" id="KW-1185">Reference proteome</keyword>
<name>A0A3A1U4V6_9MICO</name>
<protein>
    <recommendedName>
        <fullName evidence="5">Peptidase</fullName>
    </recommendedName>
</protein>
<feature type="transmembrane region" description="Helical" evidence="2">
    <location>
        <begin position="158"/>
        <end position="177"/>
    </location>
</feature>
<feature type="transmembrane region" description="Helical" evidence="2">
    <location>
        <begin position="35"/>
        <end position="54"/>
    </location>
</feature>
<feature type="transmembrane region" description="Helical" evidence="2">
    <location>
        <begin position="74"/>
        <end position="95"/>
    </location>
</feature>
<evidence type="ECO:0008006" key="5">
    <source>
        <dbReference type="Google" id="ProtNLM"/>
    </source>
</evidence>
<dbReference type="Pfam" id="PF09534">
    <property type="entry name" value="Trp_oprn_chp"/>
    <property type="match status" value="1"/>
</dbReference>
<dbReference type="AlphaFoldDB" id="A0A3A1U4V6"/>
<sequence>MGGELEQGDRTAQGGRRRERHAAGRSRVSPARERLLVVLGALAAGALAVLASTQPFATAVVSGVQKPVVVAGQAAAPALAPLGIVALALGVALTIAGPIARVVLGAVLVLLGVGIVAAALPSVLDDAVGTAAAVTAVTGVADARSLVTARSGTVWPEVGPAAGVLAALLGIVVLVRGRRWSTGGRRFRADAAAARSTDPIAEWDALSRGADPTDGPDGPDR</sequence>
<proteinExistence type="predicted"/>
<keyword evidence="2" id="KW-0472">Membrane</keyword>
<dbReference type="Proteomes" id="UP000265742">
    <property type="component" value="Unassembled WGS sequence"/>
</dbReference>
<feature type="region of interest" description="Disordered" evidence="1">
    <location>
        <begin position="1"/>
        <end position="27"/>
    </location>
</feature>
<comment type="caution">
    <text evidence="3">The sequence shown here is derived from an EMBL/GenBank/DDBJ whole genome shotgun (WGS) entry which is preliminary data.</text>
</comment>
<evidence type="ECO:0000256" key="1">
    <source>
        <dbReference type="SAM" id="MobiDB-lite"/>
    </source>
</evidence>
<organism evidence="3 4">
    <name type="scientific">Amnibacterium setariae</name>
    <dbReference type="NCBI Taxonomy" id="2306585"/>
    <lineage>
        <taxon>Bacteria</taxon>
        <taxon>Bacillati</taxon>
        <taxon>Actinomycetota</taxon>
        <taxon>Actinomycetes</taxon>
        <taxon>Micrococcales</taxon>
        <taxon>Microbacteriaceae</taxon>
        <taxon>Amnibacterium</taxon>
    </lineage>
</organism>